<dbReference type="PROSITE" id="PS00775">
    <property type="entry name" value="GLYCOSYL_HYDROL_F3"/>
    <property type="match status" value="1"/>
</dbReference>
<comment type="caution">
    <text evidence="7">The sequence shown here is derived from an EMBL/GenBank/DDBJ whole genome shotgun (WGS) entry which is preliminary data.</text>
</comment>
<dbReference type="Gene3D" id="3.40.50.1700">
    <property type="entry name" value="Glycoside hydrolase family 3 C-terminal domain"/>
    <property type="match status" value="1"/>
</dbReference>
<evidence type="ECO:0000313" key="7">
    <source>
        <dbReference type="EMBL" id="KXU09906.1"/>
    </source>
</evidence>
<dbReference type="InterPro" id="IPR001764">
    <property type="entry name" value="Glyco_hydro_3_N"/>
</dbReference>
<dbReference type="InterPro" id="IPR019800">
    <property type="entry name" value="Glyco_hydro_3_AS"/>
</dbReference>
<dbReference type="PANTHER" id="PTHR30480:SF13">
    <property type="entry name" value="BETA-HEXOSAMINIDASE"/>
    <property type="match status" value="1"/>
</dbReference>
<gene>
    <name evidence="7" type="ORF">SGADD03_00409</name>
</gene>
<dbReference type="GO" id="GO:0004563">
    <property type="term" value="F:beta-N-acetylhexosaminidase activity"/>
    <property type="evidence" value="ECO:0007669"/>
    <property type="project" value="UniProtKB-EC"/>
</dbReference>
<dbReference type="EC" id="3.2.1.52" evidence="3"/>
<dbReference type="Proteomes" id="UP000071927">
    <property type="component" value="Unassembled WGS sequence"/>
</dbReference>
<evidence type="ECO:0000313" key="8">
    <source>
        <dbReference type="Proteomes" id="UP000071927"/>
    </source>
</evidence>
<evidence type="ECO:0000256" key="5">
    <source>
        <dbReference type="ARBA" id="ARBA00023295"/>
    </source>
</evidence>
<dbReference type="InterPro" id="IPR036962">
    <property type="entry name" value="Glyco_hydro_3_N_sf"/>
</dbReference>
<dbReference type="PATRIC" id="fig|315405.12.peg.528"/>
<reference evidence="7 8" key="1">
    <citation type="submission" date="2016-01" db="EMBL/GenBank/DDBJ databases">
        <title>Highly variable Streptococcus oralis are common among viridans streptococci isolated from primates.</title>
        <authorList>
            <person name="Denapaite D."/>
            <person name="Rieger M."/>
            <person name="Koendgen S."/>
            <person name="Brueckner R."/>
            <person name="Ochigava I."/>
            <person name="Kappeler P."/>
            <person name="Maetz-Rensing K."/>
            <person name="Leendertz F."/>
            <person name="Hakenbeck R."/>
        </authorList>
    </citation>
    <scope>NUCLEOTIDE SEQUENCE [LARGE SCALE GENOMIC DNA]</scope>
    <source>
        <strain evidence="7 8">DD03</strain>
    </source>
</reference>
<evidence type="ECO:0000259" key="6">
    <source>
        <dbReference type="Pfam" id="PF00933"/>
    </source>
</evidence>
<organism evidence="7 8">
    <name type="scientific">Streptococcus gallolyticus</name>
    <dbReference type="NCBI Taxonomy" id="315405"/>
    <lineage>
        <taxon>Bacteria</taxon>
        <taxon>Bacillati</taxon>
        <taxon>Bacillota</taxon>
        <taxon>Bacilli</taxon>
        <taxon>Lactobacillales</taxon>
        <taxon>Streptococcaceae</taxon>
        <taxon>Streptococcus</taxon>
    </lineage>
</organism>
<dbReference type="InterPro" id="IPR050226">
    <property type="entry name" value="NagZ_Beta-hexosaminidase"/>
</dbReference>
<dbReference type="Pfam" id="PF00933">
    <property type="entry name" value="Glyco_hydro_3"/>
    <property type="match status" value="1"/>
</dbReference>
<dbReference type="Gene3D" id="3.20.20.300">
    <property type="entry name" value="Glycoside hydrolase, family 3, N-terminal domain"/>
    <property type="match status" value="1"/>
</dbReference>
<dbReference type="RefSeq" id="WP_061459799.1">
    <property type="nucleotide sequence ID" value="NZ_KQ970569.1"/>
</dbReference>
<evidence type="ECO:0000256" key="3">
    <source>
        <dbReference type="ARBA" id="ARBA00012663"/>
    </source>
</evidence>
<accession>A0A139R5A5</accession>
<dbReference type="SUPFAM" id="SSF51445">
    <property type="entry name" value="(Trans)glycosidases"/>
    <property type="match status" value="1"/>
</dbReference>
<sequence>MINLTQNPFYLTEEQSAEVIQLANRLTDEEKVGQLFCLLGSIYSDDELNRLVSDYHVSGFLFRPMPADDLQKKWARLDQLTQIPLLKAANLEEGGYGANEEGTYFANPLQVAATNDLEITRKFAKVCAVEGKAAGCNWNFAPVSDIDFNNQNPITNVRTYGSDVQTVVDNVKCYVQNLQQNGMAAACKHFPGDGVDYRDQHLHPTYNSLSAEDWYASYGRVYSEAIDVGLLSVMVGHIVQPALEKEINAKLEIADMLPASQSKQLLSGILRGKLGFNGLIITDATIMGGYCMSLPRKAALTASINAGCDMFCFSTDFYEDYGYLLEALHDGTLSRERLDEAVIRILALKMTLESMSYPQETIESIAWRNECADKSITLVKDIQHLIPFDRERFPQIEITVVGEDEIAEGYKISLLAENYFKSQGFEVSHYHPLEDDLHGTSQLSKDKLRLILVNCPTASNQTTVRINWSPKHALDMPRFVDEETYAMISFNNPYHLQDAPRVRTYINAYSPTKASVLASFDKMLGYSPFVGVSPVDAFCGLVDTHL</sequence>
<dbReference type="AlphaFoldDB" id="A0A139R5A5"/>
<keyword evidence="4 7" id="KW-0378">Hydrolase</keyword>
<dbReference type="InterPro" id="IPR036881">
    <property type="entry name" value="Glyco_hydro_3_C_sf"/>
</dbReference>
<evidence type="ECO:0000256" key="1">
    <source>
        <dbReference type="ARBA" id="ARBA00001231"/>
    </source>
</evidence>
<protein>
    <recommendedName>
        <fullName evidence="3">beta-N-acetylhexosaminidase</fullName>
        <ecNumber evidence="3">3.2.1.52</ecNumber>
    </recommendedName>
</protein>
<proteinExistence type="inferred from homology"/>
<comment type="catalytic activity">
    <reaction evidence="1">
        <text>Hydrolysis of terminal non-reducing N-acetyl-D-hexosamine residues in N-acetyl-beta-D-hexosaminides.</text>
        <dbReference type="EC" id="3.2.1.52"/>
    </reaction>
</comment>
<dbReference type="EMBL" id="LQXV01000125">
    <property type="protein sequence ID" value="KXU09906.1"/>
    <property type="molecule type" value="Genomic_DNA"/>
</dbReference>
<evidence type="ECO:0000256" key="2">
    <source>
        <dbReference type="ARBA" id="ARBA00005336"/>
    </source>
</evidence>
<feature type="domain" description="Glycoside hydrolase family 3 N-terminal" evidence="6">
    <location>
        <begin position="29"/>
        <end position="347"/>
    </location>
</feature>
<dbReference type="InterPro" id="IPR017853">
    <property type="entry name" value="GH"/>
</dbReference>
<keyword evidence="5 7" id="KW-0326">Glycosidase</keyword>
<dbReference type="GO" id="GO:0009254">
    <property type="term" value="P:peptidoglycan turnover"/>
    <property type="evidence" value="ECO:0007669"/>
    <property type="project" value="TreeGrafter"/>
</dbReference>
<dbReference type="PANTHER" id="PTHR30480">
    <property type="entry name" value="BETA-HEXOSAMINIDASE-RELATED"/>
    <property type="match status" value="1"/>
</dbReference>
<comment type="similarity">
    <text evidence="2">Belongs to the glycosyl hydrolase 3 family.</text>
</comment>
<evidence type="ECO:0000256" key="4">
    <source>
        <dbReference type="ARBA" id="ARBA00022801"/>
    </source>
</evidence>
<name>A0A139R5A5_9STRE</name>
<dbReference type="GO" id="GO:0005975">
    <property type="term" value="P:carbohydrate metabolic process"/>
    <property type="evidence" value="ECO:0007669"/>
    <property type="project" value="InterPro"/>
</dbReference>